<proteinExistence type="inferred from homology"/>
<dbReference type="GO" id="GO:0043770">
    <property type="term" value="F:demethylmenaquinone methyltransferase activity"/>
    <property type="evidence" value="ECO:0007669"/>
    <property type="project" value="UniProtKB-UniRule"/>
</dbReference>
<dbReference type="InterPro" id="IPR004033">
    <property type="entry name" value="UbiE/COQ5_MeTrFase"/>
</dbReference>
<comment type="caution">
    <text evidence="5">The sequence shown here is derived from an EMBL/GenBank/DDBJ whole genome shotgun (WGS) entry which is preliminary data.</text>
</comment>
<dbReference type="InterPro" id="IPR029063">
    <property type="entry name" value="SAM-dependent_MTases_sf"/>
</dbReference>
<keyword evidence="4" id="KW-0474">Menaquinone biosynthesis</keyword>
<evidence type="ECO:0000256" key="1">
    <source>
        <dbReference type="ARBA" id="ARBA00022603"/>
    </source>
</evidence>
<gene>
    <name evidence="5" type="primary">ubiE</name>
    <name evidence="4" type="synonym">menG</name>
    <name evidence="5" type="ORF">E6K71_03220</name>
</gene>
<dbReference type="EC" id="2.1.1.163" evidence="4"/>
<keyword evidence="2 4" id="KW-0808">Transferase</keyword>
<keyword evidence="3 4" id="KW-0949">S-adenosyl-L-methionine</keyword>
<evidence type="ECO:0000256" key="2">
    <source>
        <dbReference type="ARBA" id="ARBA00022679"/>
    </source>
</evidence>
<dbReference type="Gene3D" id="3.40.50.150">
    <property type="entry name" value="Vaccinia Virus protein VP39"/>
    <property type="match status" value="1"/>
</dbReference>
<dbReference type="NCBIfam" id="NF001244">
    <property type="entry name" value="PRK00216.1-5"/>
    <property type="match status" value="1"/>
</dbReference>
<evidence type="ECO:0000256" key="4">
    <source>
        <dbReference type="HAMAP-Rule" id="MF_01813"/>
    </source>
</evidence>
<comment type="similarity">
    <text evidence="4">Belongs to the class I-like SAM-binding methyltransferase superfamily. MenG/UbiE family.</text>
</comment>
<comment type="catalytic activity">
    <reaction evidence="4">
        <text>a 2-demethylmenaquinol + S-adenosyl-L-methionine = a menaquinol + S-adenosyl-L-homocysteine + H(+)</text>
        <dbReference type="Rhea" id="RHEA:42640"/>
        <dbReference type="Rhea" id="RHEA-COMP:9539"/>
        <dbReference type="Rhea" id="RHEA-COMP:9563"/>
        <dbReference type="ChEBI" id="CHEBI:15378"/>
        <dbReference type="ChEBI" id="CHEBI:18151"/>
        <dbReference type="ChEBI" id="CHEBI:55437"/>
        <dbReference type="ChEBI" id="CHEBI:57856"/>
        <dbReference type="ChEBI" id="CHEBI:59789"/>
        <dbReference type="EC" id="2.1.1.163"/>
    </reaction>
</comment>
<sequence>MSSQVRDMFASIARRYDHGNQVLSMGLHHRWRKSAVRLSGATPGNRVLDCATGTGDLAFEFQRAVGEKGSVIGIDFCAEMIEVAREKASREGLGTRFEEADALRLPYADRSFDVASIAFGIRNVDDPARGLEEMARVVRPGGSVAVLEFGQPGGPLFGPLYRFYSASVLPRVGGWLTGERRAYEYLHRTSSAFPSGTAFLEMMKGTGRFSHVSGRGLTGGIAYVYVGTVGAPVSATAGGGAAS</sequence>
<evidence type="ECO:0000313" key="5">
    <source>
        <dbReference type="EMBL" id="TMQ50071.1"/>
    </source>
</evidence>
<protein>
    <recommendedName>
        <fullName evidence="4">Demethylmenaquinone methyltransferase</fullName>
        <ecNumber evidence="4">2.1.1.163</ecNumber>
    </recommendedName>
</protein>
<dbReference type="PANTHER" id="PTHR43591:SF24">
    <property type="entry name" value="2-METHOXY-6-POLYPRENYL-1,4-BENZOQUINOL METHYLASE, MITOCHONDRIAL"/>
    <property type="match status" value="1"/>
</dbReference>
<dbReference type="GO" id="GO:0032259">
    <property type="term" value="P:methylation"/>
    <property type="evidence" value="ECO:0007669"/>
    <property type="project" value="UniProtKB-KW"/>
</dbReference>
<dbReference type="UniPathway" id="UPA00079">
    <property type="reaction ID" value="UER00169"/>
</dbReference>
<dbReference type="GO" id="GO:0009234">
    <property type="term" value="P:menaquinone biosynthetic process"/>
    <property type="evidence" value="ECO:0007669"/>
    <property type="project" value="UniProtKB-UniRule"/>
</dbReference>
<dbReference type="PROSITE" id="PS51608">
    <property type="entry name" value="SAM_MT_UBIE"/>
    <property type="match status" value="1"/>
</dbReference>
<organism evidence="5 6">
    <name type="scientific">Eiseniibacteriota bacterium</name>
    <dbReference type="NCBI Taxonomy" id="2212470"/>
    <lineage>
        <taxon>Bacteria</taxon>
        <taxon>Candidatus Eiseniibacteriota</taxon>
    </lineage>
</organism>
<comment type="caution">
    <text evidence="4">Lacks conserved residue(s) required for the propagation of feature annotation.</text>
</comment>
<comment type="pathway">
    <text evidence="4">Quinol/quinone metabolism; menaquinone biosynthesis; menaquinol from 1,4-dihydroxy-2-naphthoate: step 2/2.</text>
</comment>
<dbReference type="CDD" id="cd02440">
    <property type="entry name" value="AdoMet_MTases"/>
    <property type="match status" value="1"/>
</dbReference>
<evidence type="ECO:0000256" key="3">
    <source>
        <dbReference type="ARBA" id="ARBA00022691"/>
    </source>
</evidence>
<dbReference type="EMBL" id="VBOR01000043">
    <property type="protein sequence ID" value="TMQ50071.1"/>
    <property type="molecule type" value="Genomic_DNA"/>
</dbReference>
<feature type="binding site" evidence="4">
    <location>
        <begin position="101"/>
        <end position="102"/>
    </location>
    <ligand>
        <name>S-adenosyl-L-methionine</name>
        <dbReference type="ChEBI" id="CHEBI:59789"/>
    </ligand>
</feature>
<dbReference type="SUPFAM" id="SSF53335">
    <property type="entry name" value="S-adenosyl-L-methionine-dependent methyltransferases"/>
    <property type="match status" value="1"/>
</dbReference>
<accession>A0A538SFB9</accession>
<dbReference type="Proteomes" id="UP000316292">
    <property type="component" value="Unassembled WGS sequence"/>
</dbReference>
<dbReference type="PROSITE" id="PS01184">
    <property type="entry name" value="UBIE_2"/>
    <property type="match status" value="1"/>
</dbReference>
<name>A0A538SFB9_UNCEI</name>
<dbReference type="InterPro" id="IPR023576">
    <property type="entry name" value="UbiE/COQ5_MeTrFase_CS"/>
</dbReference>
<reference evidence="5 6" key="1">
    <citation type="journal article" date="2019" name="Nat. Microbiol.">
        <title>Mediterranean grassland soil C-N compound turnover is dependent on rainfall and depth, and is mediated by genomically divergent microorganisms.</title>
        <authorList>
            <person name="Diamond S."/>
            <person name="Andeer P.F."/>
            <person name="Li Z."/>
            <person name="Crits-Christoph A."/>
            <person name="Burstein D."/>
            <person name="Anantharaman K."/>
            <person name="Lane K.R."/>
            <person name="Thomas B.C."/>
            <person name="Pan C."/>
            <person name="Northen T.R."/>
            <person name="Banfield J.F."/>
        </authorList>
    </citation>
    <scope>NUCLEOTIDE SEQUENCE [LARGE SCALE GENOMIC DNA]</scope>
    <source>
        <strain evidence="5">WS_1</strain>
    </source>
</reference>
<feature type="binding site" evidence="4">
    <location>
        <position position="54"/>
    </location>
    <ligand>
        <name>S-adenosyl-L-methionine</name>
        <dbReference type="ChEBI" id="CHEBI:59789"/>
    </ligand>
</feature>
<dbReference type="HAMAP" id="MF_01813">
    <property type="entry name" value="MenG_UbiE_methyltr"/>
    <property type="match status" value="1"/>
</dbReference>
<keyword evidence="1 4" id="KW-0489">Methyltransferase</keyword>
<dbReference type="AlphaFoldDB" id="A0A538SFB9"/>
<feature type="binding site" evidence="4">
    <location>
        <position position="75"/>
    </location>
    <ligand>
        <name>S-adenosyl-L-methionine</name>
        <dbReference type="ChEBI" id="CHEBI:59789"/>
    </ligand>
</feature>
<comment type="function">
    <text evidence="4">Methyltransferase required for the conversion of demethylmenaquinol (DMKH2) to menaquinol (MKH2).</text>
</comment>
<dbReference type="NCBIfam" id="TIGR01934">
    <property type="entry name" value="MenG_MenH_UbiE"/>
    <property type="match status" value="1"/>
</dbReference>
<dbReference type="Pfam" id="PF01209">
    <property type="entry name" value="Ubie_methyltran"/>
    <property type="match status" value="1"/>
</dbReference>
<dbReference type="PANTHER" id="PTHR43591">
    <property type="entry name" value="METHYLTRANSFERASE"/>
    <property type="match status" value="1"/>
</dbReference>
<evidence type="ECO:0000313" key="6">
    <source>
        <dbReference type="Proteomes" id="UP000316292"/>
    </source>
</evidence>